<keyword evidence="2" id="KW-1133">Transmembrane helix</keyword>
<dbReference type="Proteomes" id="UP000315167">
    <property type="component" value="Unassembled WGS sequence"/>
</dbReference>
<protein>
    <submittedName>
        <fullName evidence="3">Uncharacterized protein</fullName>
    </submittedName>
</protein>
<reference evidence="3 4" key="1">
    <citation type="journal article" date="2015" name="Stand. Genomic Sci.">
        <title>Genomic Encyclopedia of Bacterial and Archaeal Type Strains, Phase III: the genomes of soil and plant-associated and newly described type strains.</title>
        <authorList>
            <person name="Whitman W.B."/>
            <person name="Woyke T."/>
            <person name="Klenk H.P."/>
            <person name="Zhou Y."/>
            <person name="Lilburn T.G."/>
            <person name="Beck B.J."/>
            <person name="De Vos P."/>
            <person name="Vandamme P."/>
            <person name="Eisen J.A."/>
            <person name="Garrity G."/>
            <person name="Hugenholtz P."/>
            <person name="Kyrpides N.C."/>
        </authorList>
    </citation>
    <scope>NUCLEOTIDE SEQUENCE [LARGE SCALE GENOMIC DNA]</scope>
    <source>
        <strain evidence="3 4">CGMCC 1.10821</strain>
    </source>
</reference>
<evidence type="ECO:0000313" key="4">
    <source>
        <dbReference type="Proteomes" id="UP000315167"/>
    </source>
</evidence>
<keyword evidence="2" id="KW-0472">Membrane</keyword>
<accession>A0A562LAR1</accession>
<dbReference type="AlphaFoldDB" id="A0A562LAR1"/>
<evidence type="ECO:0000256" key="1">
    <source>
        <dbReference type="SAM" id="MobiDB-lite"/>
    </source>
</evidence>
<sequence length="521" mass="54212">MRSSRPSGGTGAVAWNGGSREKGLIGDTDSCEREFGKRDSGNEAMKASRILRKVLLLALVVGLMWCLVVLYWRATDAHPSASDLALYLGAMPLGLIGAYWLLRSGIDRLGTAPTQVATTSADDPRATPVADEDVSDVVVQLLASAVRTAAGDSAGEIAAALAEPKRPALHAQLKDHTGLPVLAAQVEGLDTDAMAEILDALGGASFPEERLRALTLLDPVAGELLLTALEILPTADKTASLRERVAAAARLRVQLLLPADWPQSARQSATDWLQEKAVAAGLDSAAFTIDCVPLATTAEAWQILDAIERDPQDGSSHDIHLLLAAESYVGQSCIARLAAQGRLASAGRQEGLVPGEAAAGVLLSITHKGTDFHGTTLSSPQLHRIASQRRQGHAPHARTTTLQLHALLRQSLASSRRPAEKIAAVISDADHRPSRSVEIAGTVSGLFPELDPIRQCLSLGVACGHGGLATPLALLAIASAHAIDDAADVMVVGLGDDLLAALVVTPAPEPSTAAAQIAAVV</sequence>
<feature type="transmembrane region" description="Helical" evidence="2">
    <location>
        <begin position="84"/>
        <end position="102"/>
    </location>
</feature>
<feature type="region of interest" description="Disordered" evidence="1">
    <location>
        <begin position="1"/>
        <end position="21"/>
    </location>
</feature>
<feature type="transmembrane region" description="Helical" evidence="2">
    <location>
        <begin position="54"/>
        <end position="72"/>
    </location>
</feature>
<proteinExistence type="predicted"/>
<dbReference type="EMBL" id="VLKN01000002">
    <property type="protein sequence ID" value="TWI04759.1"/>
    <property type="molecule type" value="Genomic_DNA"/>
</dbReference>
<comment type="caution">
    <text evidence="3">The sequence shown here is derived from an EMBL/GenBank/DDBJ whole genome shotgun (WGS) entry which is preliminary data.</text>
</comment>
<gene>
    <name evidence="3" type="ORF">IP90_00895</name>
</gene>
<evidence type="ECO:0000256" key="2">
    <source>
        <dbReference type="SAM" id="Phobius"/>
    </source>
</evidence>
<evidence type="ECO:0000313" key="3">
    <source>
        <dbReference type="EMBL" id="TWI04759.1"/>
    </source>
</evidence>
<keyword evidence="2" id="KW-0812">Transmembrane</keyword>
<organism evidence="3 4">
    <name type="scientific">Luteimonas cucumeris</name>
    <dbReference type="NCBI Taxonomy" id="985012"/>
    <lineage>
        <taxon>Bacteria</taxon>
        <taxon>Pseudomonadati</taxon>
        <taxon>Pseudomonadota</taxon>
        <taxon>Gammaproteobacteria</taxon>
        <taxon>Lysobacterales</taxon>
        <taxon>Lysobacteraceae</taxon>
        <taxon>Luteimonas</taxon>
    </lineage>
</organism>
<name>A0A562LAR1_9GAMM</name>
<keyword evidence="4" id="KW-1185">Reference proteome</keyword>